<dbReference type="EMBL" id="JABMKT010000005">
    <property type="protein sequence ID" value="NYV27537.1"/>
    <property type="molecule type" value="Genomic_DNA"/>
</dbReference>
<protein>
    <submittedName>
        <fullName evidence="2">Phosphohydrolase</fullName>
    </submittedName>
</protein>
<dbReference type="GO" id="GO:0016787">
    <property type="term" value="F:hydrolase activity"/>
    <property type="evidence" value="ECO:0007669"/>
    <property type="project" value="UniProtKB-KW"/>
</dbReference>
<dbReference type="Pfam" id="PF01966">
    <property type="entry name" value="HD"/>
    <property type="match status" value="1"/>
</dbReference>
<evidence type="ECO:0000259" key="1">
    <source>
        <dbReference type="Pfam" id="PF01966"/>
    </source>
</evidence>
<keyword evidence="3" id="KW-1185">Reference proteome</keyword>
<proteinExistence type="predicted"/>
<dbReference type="InterPro" id="IPR006674">
    <property type="entry name" value="HD_domain"/>
</dbReference>
<name>A0A7Z0PE69_9FUSO</name>
<dbReference type="OrthoDB" id="95469at2"/>
<keyword evidence="2" id="KW-0378">Hydrolase</keyword>
<gene>
    <name evidence="2" type="ORF">HP397_01675</name>
</gene>
<feature type="domain" description="HD" evidence="1">
    <location>
        <begin position="43"/>
        <end position="120"/>
    </location>
</feature>
<dbReference type="AlphaFoldDB" id="A0A7Z0PE69"/>
<organism evidence="2 3">
    <name type="scientific">Streptobacillus felis</name>
    <dbReference type="NCBI Taxonomy" id="1384509"/>
    <lineage>
        <taxon>Bacteria</taxon>
        <taxon>Fusobacteriati</taxon>
        <taxon>Fusobacteriota</taxon>
        <taxon>Fusobacteriia</taxon>
        <taxon>Fusobacteriales</taxon>
        <taxon>Leptotrichiaceae</taxon>
        <taxon>Streptobacillus</taxon>
    </lineage>
</organism>
<evidence type="ECO:0000313" key="3">
    <source>
        <dbReference type="Proteomes" id="UP000526184"/>
    </source>
</evidence>
<sequence>MIRKFYEYFIQKIDEVEMKNIISILNEVERKIFLSQSKYDKLHSLNVYKGVLKLGLPKIYLKLALLHDNGKDGATFLTRVLHKLGFKTKLREHMEIGSERLSVLDDELSKLILIHHDKDVDENMKKFQGVDDAN</sequence>
<evidence type="ECO:0000313" key="2">
    <source>
        <dbReference type="EMBL" id="NYV27537.1"/>
    </source>
</evidence>
<comment type="caution">
    <text evidence="2">The sequence shown here is derived from an EMBL/GenBank/DDBJ whole genome shotgun (WGS) entry which is preliminary data.</text>
</comment>
<accession>A0A7Z0PE69</accession>
<dbReference type="Proteomes" id="UP000526184">
    <property type="component" value="Unassembled WGS sequence"/>
</dbReference>
<reference evidence="2 3" key="1">
    <citation type="submission" date="2020-05" db="EMBL/GenBank/DDBJ databases">
        <title>Streptobacillus felis strain LHL191014123.</title>
        <authorList>
            <person name="Fawzy A."/>
            <person name="Rau J."/>
            <person name="Risse K."/>
            <person name="Schauerte N."/>
            <person name="Geiger C."/>
            <person name="Blom J."/>
            <person name="Imirzalioglu C."/>
            <person name="Falgenhauer J."/>
            <person name="Bach A."/>
            <person name="Herden C."/>
            <person name="Eisenberg T."/>
        </authorList>
    </citation>
    <scope>NUCLEOTIDE SEQUENCE [LARGE SCALE GENOMIC DNA]</scope>
    <source>
        <strain evidence="2 3">LHL191014123</strain>
    </source>
</reference>
<dbReference type="RefSeq" id="WP_067322773.1">
    <property type="nucleotide sequence ID" value="NZ_CBCRWS010000006.1"/>
</dbReference>